<reference evidence="2" key="1">
    <citation type="journal article" date="2018" name="Genome Biol.">
        <title>SKESA: strategic k-mer extension for scrupulous assemblies.</title>
        <authorList>
            <person name="Souvorov A."/>
            <person name="Agarwala R."/>
            <person name="Lipman D.J."/>
        </authorList>
    </citation>
    <scope>NUCLEOTIDE SEQUENCE</scope>
    <source>
        <strain evidence="2">MA.CK_98/00011163</strain>
    </source>
</reference>
<dbReference type="InterPro" id="IPR007048">
    <property type="entry name" value="IraD/Gp25-like"/>
</dbReference>
<organism evidence="2">
    <name type="scientific">Salmonella enterica</name>
    <name type="common">Salmonella choleraesuis</name>
    <dbReference type="NCBI Taxonomy" id="28901"/>
    <lineage>
        <taxon>Bacteria</taxon>
        <taxon>Pseudomonadati</taxon>
        <taxon>Pseudomonadota</taxon>
        <taxon>Gammaproteobacteria</taxon>
        <taxon>Enterobacterales</taxon>
        <taxon>Enterobacteriaceae</taxon>
        <taxon>Salmonella</taxon>
    </lineage>
</organism>
<proteinExistence type="predicted"/>
<evidence type="ECO:0000313" key="2">
    <source>
        <dbReference type="EMBL" id="HAF4697590.1"/>
    </source>
</evidence>
<sequence>MSESGISFIHRLRSLSAIHDDSKVNERDALSLILTDLRFIFSSRHMPDMSEVSSDMSGTILNYGISDIDSVYCDEKTHVERLRSDISTALSCFEPRLKNTVVTFDRKETEYIFFLIRSEFLAKVIEIEIVWSDTAHHYSVNHPVNDYDRKVY</sequence>
<accession>A0A747SPB2</accession>
<protein>
    <recommendedName>
        <fullName evidence="1">IraD/Gp25-like domain-containing protein</fullName>
    </recommendedName>
</protein>
<dbReference type="SUPFAM" id="SSF160719">
    <property type="entry name" value="gpW/gp25-like"/>
    <property type="match status" value="1"/>
</dbReference>
<reference evidence="2" key="2">
    <citation type="submission" date="2020-02" db="EMBL/GenBank/DDBJ databases">
        <authorList>
            <consortium name="NCBI Pathogen Detection Project"/>
        </authorList>
    </citation>
    <scope>NUCLEOTIDE SEQUENCE</scope>
    <source>
        <strain evidence="2">MA.CK_98/00011163</strain>
    </source>
</reference>
<dbReference type="EMBL" id="DAAVHS010000002">
    <property type="protein sequence ID" value="HAF4697590.1"/>
    <property type="molecule type" value="Genomic_DNA"/>
</dbReference>
<feature type="domain" description="IraD/Gp25-like" evidence="1">
    <location>
        <begin position="33"/>
        <end position="110"/>
    </location>
</feature>
<comment type="caution">
    <text evidence="2">The sequence shown here is derived from an EMBL/GenBank/DDBJ whole genome shotgun (WGS) entry which is preliminary data.</text>
</comment>
<evidence type="ECO:0000259" key="1">
    <source>
        <dbReference type="Pfam" id="PF04965"/>
    </source>
</evidence>
<dbReference type="Pfam" id="PF04965">
    <property type="entry name" value="GPW_gp25"/>
    <property type="match status" value="1"/>
</dbReference>
<gene>
    <name evidence="2" type="ORF">G8O00_000946</name>
</gene>
<dbReference type="AlphaFoldDB" id="A0A747SPB2"/>
<name>A0A747SPB2_SALER</name>